<dbReference type="PATRIC" id="fig|279113.9.peg.4437"/>
<dbReference type="EMBL" id="CP013234">
    <property type="protein sequence ID" value="AMP06784.1"/>
    <property type="molecule type" value="Genomic_DNA"/>
</dbReference>
<protein>
    <submittedName>
        <fullName evidence="1">Uncharacterized protein</fullName>
    </submittedName>
</protein>
<dbReference type="RefSeq" id="WP_167595200.1">
    <property type="nucleotide sequence ID" value="NZ_CP013234.1"/>
</dbReference>
<evidence type="ECO:0000313" key="1">
    <source>
        <dbReference type="EMBL" id="AMP06784.1"/>
    </source>
</evidence>
<proteinExistence type="predicted"/>
<dbReference type="KEGG" id="cpra:CPter91_4477"/>
<dbReference type="AlphaFoldDB" id="A0A127Q9U3"/>
<sequence length="50" mass="6008">MRRIFLHEGYHQINDAMNGIGAEEHRFSCEHMFVRMRHVRSTEATRAHLK</sequence>
<reference evidence="1 2" key="1">
    <citation type="submission" date="2015-11" db="EMBL/GenBank/DDBJ databases">
        <title>Exploring the genomic traits of fungus-feeding bacterial genus Collimonas.</title>
        <authorList>
            <person name="Song C."/>
            <person name="Schmidt R."/>
            <person name="de Jager V."/>
            <person name="Krzyzanowska D."/>
            <person name="Jongedijk E."/>
            <person name="Cankar K."/>
            <person name="Beekwilder J."/>
            <person name="van Veen A."/>
            <person name="de Boer W."/>
            <person name="van Veen J.A."/>
            <person name="Garbeva P."/>
        </authorList>
    </citation>
    <scope>NUCLEOTIDE SEQUENCE [LARGE SCALE GENOMIC DNA]</scope>
    <source>
        <strain evidence="1 2">Ter91</strain>
    </source>
</reference>
<accession>A0A127Q9U3</accession>
<name>A0A127Q9U3_9BURK</name>
<dbReference type="Proteomes" id="UP000074561">
    <property type="component" value="Chromosome"/>
</dbReference>
<evidence type="ECO:0000313" key="2">
    <source>
        <dbReference type="Proteomes" id="UP000074561"/>
    </source>
</evidence>
<organism evidence="1 2">
    <name type="scientific">Collimonas pratensis</name>
    <dbReference type="NCBI Taxonomy" id="279113"/>
    <lineage>
        <taxon>Bacteria</taxon>
        <taxon>Pseudomonadati</taxon>
        <taxon>Pseudomonadota</taxon>
        <taxon>Betaproteobacteria</taxon>
        <taxon>Burkholderiales</taxon>
        <taxon>Oxalobacteraceae</taxon>
        <taxon>Collimonas</taxon>
    </lineage>
</organism>
<gene>
    <name evidence="1" type="ORF">CPter91_4477</name>
</gene>
<dbReference type="STRING" id="279113.CPter91_4477"/>